<dbReference type="EnsemblMetazoa" id="GPPI022621-RA">
    <property type="protein sequence ID" value="GPPI022621-PA"/>
    <property type="gene ID" value="GPPI022621"/>
</dbReference>
<dbReference type="EMBL" id="JXJN01010107">
    <property type="status" value="NOT_ANNOTATED_CDS"/>
    <property type="molecule type" value="Genomic_DNA"/>
</dbReference>
<reference evidence="2" key="2">
    <citation type="submission" date="2020-05" db="UniProtKB">
        <authorList>
            <consortium name="EnsemblMetazoa"/>
        </authorList>
    </citation>
    <scope>IDENTIFICATION</scope>
    <source>
        <strain evidence="2">IAEA</strain>
    </source>
</reference>
<keyword evidence="1" id="KW-0812">Transmembrane</keyword>
<organism evidence="2 3">
    <name type="scientific">Glossina palpalis gambiensis</name>
    <dbReference type="NCBI Taxonomy" id="67801"/>
    <lineage>
        <taxon>Eukaryota</taxon>
        <taxon>Metazoa</taxon>
        <taxon>Ecdysozoa</taxon>
        <taxon>Arthropoda</taxon>
        <taxon>Hexapoda</taxon>
        <taxon>Insecta</taxon>
        <taxon>Pterygota</taxon>
        <taxon>Neoptera</taxon>
        <taxon>Endopterygota</taxon>
        <taxon>Diptera</taxon>
        <taxon>Brachycera</taxon>
        <taxon>Muscomorpha</taxon>
        <taxon>Hippoboscoidea</taxon>
        <taxon>Glossinidae</taxon>
        <taxon>Glossina</taxon>
    </lineage>
</organism>
<evidence type="ECO:0000313" key="3">
    <source>
        <dbReference type="Proteomes" id="UP000092460"/>
    </source>
</evidence>
<dbReference type="VEuPathDB" id="VectorBase:GPPI022621"/>
<proteinExistence type="predicted"/>
<dbReference type="AlphaFoldDB" id="A0A1B0B8Y5"/>
<keyword evidence="3" id="KW-1185">Reference proteome</keyword>
<name>A0A1B0B8Y5_9MUSC</name>
<evidence type="ECO:0000313" key="2">
    <source>
        <dbReference type="EnsemblMetazoa" id="GPPI022621-PA"/>
    </source>
</evidence>
<reference evidence="3" key="1">
    <citation type="submission" date="2015-01" db="EMBL/GenBank/DDBJ databases">
        <authorList>
            <person name="Aksoy S."/>
            <person name="Warren W."/>
            <person name="Wilson R.K."/>
        </authorList>
    </citation>
    <scope>NUCLEOTIDE SEQUENCE [LARGE SCALE GENOMIC DNA]</scope>
    <source>
        <strain evidence="3">IAEA</strain>
    </source>
</reference>
<feature type="transmembrane region" description="Helical" evidence="1">
    <location>
        <begin position="20"/>
        <end position="37"/>
    </location>
</feature>
<protein>
    <submittedName>
        <fullName evidence="2">Uncharacterized protein</fullName>
    </submittedName>
</protein>
<keyword evidence="1" id="KW-0472">Membrane</keyword>
<accession>A0A1B0B8Y5</accession>
<dbReference type="Proteomes" id="UP000092460">
    <property type="component" value="Unassembled WGS sequence"/>
</dbReference>
<keyword evidence="1" id="KW-1133">Transmembrane helix</keyword>
<sequence length="90" mass="10595">MVVTKQHLVTLNLLATKNHITYLRASSVAMFIYGLLFKPYFEIKFYIAAQLRGKLQIKIALRQSMTILHKRFDYLMLSQRGRKQIYSCPL</sequence>
<evidence type="ECO:0000256" key="1">
    <source>
        <dbReference type="SAM" id="Phobius"/>
    </source>
</evidence>